<evidence type="ECO:0000313" key="2">
    <source>
        <dbReference type="Proteomes" id="UP000065151"/>
    </source>
</evidence>
<dbReference type="InterPro" id="IPR012349">
    <property type="entry name" value="Split_barrel_FMN-bd"/>
</dbReference>
<sequence length="154" mass="17433">MNSYAQPTNKLTFDECWEFLAGDTLGRLALVVDGHPEIFPVNYVLDRRSIVFRSAGGTKLWGAKADRPAALEIDGYDPRTEVAWSVVVRGDTEVIEAQADKDAVDAQHLEPWQPGPKDYYIRLNPLALTGRRFQVAKPDVWNTRLSDRRRASFE</sequence>
<dbReference type="RefSeq" id="WP_058930876.1">
    <property type="nucleotide sequence ID" value="NZ_CP013747.1"/>
</dbReference>
<dbReference type="InterPro" id="IPR024747">
    <property type="entry name" value="Pyridox_Oxase-rel"/>
</dbReference>
<name>A0A0U3FS77_9MICC</name>
<dbReference type="STRING" id="121292.AU252_11795"/>
<dbReference type="Pfam" id="PF12900">
    <property type="entry name" value="Pyridox_ox_2"/>
    <property type="match status" value="1"/>
</dbReference>
<reference evidence="1 2" key="1">
    <citation type="submission" date="2015-12" db="EMBL/GenBank/DDBJ databases">
        <authorList>
            <person name="Shamseldin A."/>
            <person name="Moawad H."/>
            <person name="Abd El-Rahim W.M."/>
            <person name="Sadowsky M.J."/>
        </authorList>
    </citation>
    <scope>NUCLEOTIDE SEQUENCE [LARGE SCALE GENOMIC DNA]</scope>
    <source>
        <strain evidence="1 2">Ar51</strain>
    </source>
</reference>
<dbReference type="KEGG" id="psul:AU252_11795"/>
<dbReference type="SUPFAM" id="SSF50475">
    <property type="entry name" value="FMN-binding split barrel"/>
    <property type="match status" value="1"/>
</dbReference>
<gene>
    <name evidence="1" type="ORF">AU252_11795</name>
</gene>
<dbReference type="Proteomes" id="UP000065151">
    <property type="component" value="Chromosome"/>
</dbReference>
<accession>A0A0U3FS77</accession>
<dbReference type="Gene3D" id="2.30.110.10">
    <property type="entry name" value="Electron Transport, Fmn-binding Protein, Chain A"/>
    <property type="match status" value="1"/>
</dbReference>
<proteinExistence type="predicted"/>
<protein>
    <submittedName>
        <fullName evidence="1">Flavin-nucleotide-binding protein</fullName>
    </submittedName>
</protein>
<organism evidence="1">
    <name type="scientific">Pseudarthrobacter sulfonivorans</name>
    <dbReference type="NCBI Taxonomy" id="121292"/>
    <lineage>
        <taxon>Bacteria</taxon>
        <taxon>Bacillati</taxon>
        <taxon>Actinomycetota</taxon>
        <taxon>Actinomycetes</taxon>
        <taxon>Micrococcales</taxon>
        <taxon>Micrococcaceae</taxon>
        <taxon>Pseudarthrobacter</taxon>
    </lineage>
</organism>
<evidence type="ECO:0000313" key="1">
    <source>
        <dbReference type="EMBL" id="ALV41751.1"/>
    </source>
</evidence>
<dbReference type="EMBL" id="CP013747">
    <property type="protein sequence ID" value="ALV41751.1"/>
    <property type="molecule type" value="Genomic_DNA"/>
</dbReference>
<dbReference type="AlphaFoldDB" id="A0A0U3FS77"/>